<keyword evidence="8" id="KW-0150">Chloroplast</keyword>
<dbReference type="InterPro" id="IPR012675">
    <property type="entry name" value="Beta-grasp_dom_sf"/>
</dbReference>
<keyword evidence="11" id="KW-1185">Reference proteome</keyword>
<dbReference type="GO" id="GO:0046872">
    <property type="term" value="F:metal ion binding"/>
    <property type="evidence" value="ECO:0007669"/>
    <property type="project" value="UniProtKB-KW"/>
</dbReference>
<dbReference type="PANTHER" id="PTHR43112">
    <property type="entry name" value="FERREDOXIN"/>
    <property type="match status" value="1"/>
</dbReference>
<dbReference type="NCBIfam" id="TIGR02008">
    <property type="entry name" value="fdx_plant"/>
    <property type="match status" value="1"/>
</dbReference>
<dbReference type="PANTHER" id="PTHR43112:SF9">
    <property type="entry name" value="FERREDOXIN C 1, CHLOROPLASTIC"/>
    <property type="match status" value="1"/>
</dbReference>
<dbReference type="InterPro" id="IPR010241">
    <property type="entry name" value="Fd_pln"/>
</dbReference>
<dbReference type="CDD" id="cd00207">
    <property type="entry name" value="fer2"/>
    <property type="match status" value="1"/>
</dbReference>
<evidence type="ECO:0000256" key="6">
    <source>
        <dbReference type="ARBA" id="ARBA00023004"/>
    </source>
</evidence>
<dbReference type="Pfam" id="PF00111">
    <property type="entry name" value="Fer2"/>
    <property type="match status" value="1"/>
</dbReference>
<comment type="subcellular location">
    <subcellularLocation>
        <location evidence="8">Plastid</location>
        <location evidence="8">Chloroplast</location>
    </subcellularLocation>
</comment>
<keyword evidence="7 8" id="KW-0411">Iron-sulfur</keyword>
<keyword evidence="5 8" id="KW-0249">Electron transport</keyword>
<dbReference type="OrthoDB" id="1885901at2759"/>
<dbReference type="InterPro" id="IPR001041">
    <property type="entry name" value="2Fe-2S_ferredoxin-type"/>
</dbReference>
<reference evidence="10 11" key="1">
    <citation type="journal article" date="2017" name="Mol. Biol. Evol.">
        <title>The 4-celled Tetrabaena socialis nuclear genome reveals the essential components for genetic control of cell number at the origin of multicellularity in the volvocine lineage.</title>
        <authorList>
            <person name="Featherston J."/>
            <person name="Arakaki Y."/>
            <person name="Hanschen E.R."/>
            <person name="Ferris P.J."/>
            <person name="Michod R.E."/>
            <person name="Olson B.J.S.C."/>
            <person name="Nozaki H."/>
            <person name="Durand P.M."/>
        </authorList>
    </citation>
    <scope>NUCLEOTIDE SEQUENCE [LARGE SCALE GENOMIC DNA]</scope>
    <source>
        <strain evidence="10 11">NIES-571</strain>
    </source>
</reference>
<keyword evidence="2 8" id="KW-0813">Transport</keyword>
<dbReference type="Proteomes" id="UP000236333">
    <property type="component" value="Unassembled WGS sequence"/>
</dbReference>
<evidence type="ECO:0000256" key="3">
    <source>
        <dbReference type="ARBA" id="ARBA00022714"/>
    </source>
</evidence>
<dbReference type="InterPro" id="IPR036010">
    <property type="entry name" value="2Fe-2S_ferredoxin-like_sf"/>
</dbReference>
<comment type="cofactor">
    <cofactor evidence="8">
        <name>[2Fe-2S] cluster</name>
        <dbReference type="ChEBI" id="CHEBI:190135"/>
    </cofactor>
    <text evidence="8">Binds 1 [2Fe-2S] cluster.</text>
</comment>
<evidence type="ECO:0000256" key="7">
    <source>
        <dbReference type="ARBA" id="ARBA00023014"/>
    </source>
</evidence>
<dbReference type="Gene3D" id="3.10.20.30">
    <property type="match status" value="1"/>
</dbReference>
<comment type="caution">
    <text evidence="10">The sequence shown here is derived from an EMBL/GenBank/DDBJ whole genome shotgun (WGS) entry which is preliminary data.</text>
</comment>
<proteinExistence type="inferred from homology"/>
<accession>A0A2J8AE76</accession>
<evidence type="ECO:0000256" key="5">
    <source>
        <dbReference type="ARBA" id="ARBA00022982"/>
    </source>
</evidence>
<evidence type="ECO:0000313" key="11">
    <source>
        <dbReference type="Proteomes" id="UP000236333"/>
    </source>
</evidence>
<sequence length="139" mass="14942">MTSIAASPCVSRTCRASAFGSRRVARTLVMRPMAARTMYKVEIEHQGKRIDLSVPEGESILLTALDQGMDLPHDCRLGVCMTCPAKLISGKVDQSGSMLSDDVAAKGYTLLCVATPKSDCKITTISEDELLDLQLCSGM</sequence>
<organism evidence="10 11">
    <name type="scientific">Tetrabaena socialis</name>
    <dbReference type="NCBI Taxonomy" id="47790"/>
    <lineage>
        <taxon>Eukaryota</taxon>
        <taxon>Viridiplantae</taxon>
        <taxon>Chlorophyta</taxon>
        <taxon>core chlorophytes</taxon>
        <taxon>Chlorophyceae</taxon>
        <taxon>CS clade</taxon>
        <taxon>Chlamydomonadales</taxon>
        <taxon>Tetrabaenaceae</taxon>
        <taxon>Tetrabaena</taxon>
    </lineage>
</organism>
<keyword evidence="3 8" id="KW-0001">2Fe-2S</keyword>
<evidence type="ECO:0000256" key="1">
    <source>
        <dbReference type="ARBA" id="ARBA00007874"/>
    </source>
</evidence>
<evidence type="ECO:0000256" key="8">
    <source>
        <dbReference type="RuleBase" id="RU364001"/>
    </source>
</evidence>
<comment type="similarity">
    <text evidence="1 8">Belongs to the 2Fe2S plant-type ferredoxin family.</text>
</comment>
<dbReference type="PROSITE" id="PS51085">
    <property type="entry name" value="2FE2S_FER_2"/>
    <property type="match status" value="1"/>
</dbReference>
<evidence type="ECO:0000313" key="10">
    <source>
        <dbReference type="EMBL" id="PNH10812.1"/>
    </source>
</evidence>
<evidence type="ECO:0000259" key="9">
    <source>
        <dbReference type="PROSITE" id="PS51085"/>
    </source>
</evidence>
<name>A0A2J8AE76_9CHLO</name>
<keyword evidence="6 8" id="KW-0408">Iron</keyword>
<dbReference type="SUPFAM" id="SSF54292">
    <property type="entry name" value="2Fe-2S ferredoxin-like"/>
    <property type="match status" value="1"/>
</dbReference>
<evidence type="ECO:0000256" key="2">
    <source>
        <dbReference type="ARBA" id="ARBA00022448"/>
    </source>
</evidence>
<feature type="domain" description="2Fe-2S ferredoxin-type" evidence="9">
    <location>
        <begin position="39"/>
        <end position="128"/>
    </location>
</feature>
<dbReference type="AlphaFoldDB" id="A0A2J8AE76"/>
<dbReference type="GO" id="GO:0022900">
    <property type="term" value="P:electron transport chain"/>
    <property type="evidence" value="ECO:0007669"/>
    <property type="project" value="InterPro"/>
</dbReference>
<keyword evidence="4 8" id="KW-0479">Metal-binding</keyword>
<dbReference type="GO" id="GO:0009055">
    <property type="term" value="F:electron transfer activity"/>
    <property type="evidence" value="ECO:0007669"/>
    <property type="project" value="InterPro"/>
</dbReference>
<dbReference type="GO" id="GO:0009507">
    <property type="term" value="C:chloroplast"/>
    <property type="evidence" value="ECO:0007669"/>
    <property type="project" value="UniProtKB-SubCell"/>
</dbReference>
<dbReference type="EMBL" id="PGGS01000045">
    <property type="protein sequence ID" value="PNH10812.1"/>
    <property type="molecule type" value="Genomic_DNA"/>
</dbReference>
<dbReference type="GO" id="GO:0051537">
    <property type="term" value="F:2 iron, 2 sulfur cluster binding"/>
    <property type="evidence" value="ECO:0007669"/>
    <property type="project" value="UniProtKB-KW"/>
</dbReference>
<comment type="function">
    <text evidence="8">Ferredoxins are iron-sulfur proteins that transfer electrons in a wide variety of metabolic reactions.</text>
</comment>
<gene>
    <name evidence="10" type="ORF">TSOC_002371</name>
</gene>
<evidence type="ECO:0000256" key="4">
    <source>
        <dbReference type="ARBA" id="ARBA00022723"/>
    </source>
</evidence>
<keyword evidence="8" id="KW-0934">Plastid</keyword>
<protein>
    <recommendedName>
        <fullName evidence="8">Ferredoxin</fullName>
    </recommendedName>
</protein>